<feature type="compositionally biased region" description="Low complexity" evidence="1">
    <location>
        <begin position="317"/>
        <end position="349"/>
    </location>
</feature>
<comment type="caution">
    <text evidence="4">The sequence shown here is derived from an EMBL/GenBank/DDBJ whole genome shotgun (WGS) entry which is preliminary data.</text>
</comment>
<accession>A0A438MRT1</accession>
<dbReference type="InterPro" id="IPR025118">
    <property type="entry name" value="DUF4045"/>
</dbReference>
<feature type="compositionally biased region" description="Polar residues" evidence="1">
    <location>
        <begin position="135"/>
        <end position="156"/>
    </location>
</feature>
<feature type="compositionally biased region" description="Basic residues" evidence="1">
    <location>
        <begin position="979"/>
        <end position="990"/>
    </location>
</feature>
<dbReference type="InterPro" id="IPR057226">
    <property type="entry name" value="DUF7904"/>
</dbReference>
<feature type="compositionally biased region" description="Low complexity" evidence="1">
    <location>
        <begin position="1020"/>
        <end position="1050"/>
    </location>
</feature>
<feature type="compositionally biased region" description="Polar residues" evidence="1">
    <location>
        <begin position="297"/>
        <end position="308"/>
    </location>
</feature>
<dbReference type="GO" id="GO:0008154">
    <property type="term" value="P:actin polymerization or depolymerization"/>
    <property type="evidence" value="ECO:0007669"/>
    <property type="project" value="TreeGrafter"/>
</dbReference>
<feature type="compositionally biased region" description="Basic and acidic residues" evidence="1">
    <location>
        <begin position="650"/>
        <end position="661"/>
    </location>
</feature>
<dbReference type="GO" id="GO:0051016">
    <property type="term" value="P:barbed-end actin filament capping"/>
    <property type="evidence" value="ECO:0007669"/>
    <property type="project" value="TreeGrafter"/>
</dbReference>
<dbReference type="VEuPathDB" id="FungiDB:PV10_05250"/>
<proteinExistence type="predicted"/>
<feature type="compositionally biased region" description="Polar residues" evidence="1">
    <location>
        <begin position="90"/>
        <end position="104"/>
    </location>
</feature>
<dbReference type="Pfam" id="PF13254">
    <property type="entry name" value="DUF4045"/>
    <property type="match status" value="1"/>
</dbReference>
<feature type="compositionally biased region" description="Basic and acidic residues" evidence="1">
    <location>
        <begin position="516"/>
        <end position="525"/>
    </location>
</feature>
<dbReference type="GO" id="GO:0051014">
    <property type="term" value="P:actin filament severing"/>
    <property type="evidence" value="ECO:0007669"/>
    <property type="project" value="TreeGrafter"/>
</dbReference>
<organism evidence="4 5">
    <name type="scientific">Exophiala mesophila</name>
    <name type="common">Black yeast-like fungus</name>
    <dbReference type="NCBI Taxonomy" id="212818"/>
    <lineage>
        <taxon>Eukaryota</taxon>
        <taxon>Fungi</taxon>
        <taxon>Dikarya</taxon>
        <taxon>Ascomycota</taxon>
        <taxon>Pezizomycotina</taxon>
        <taxon>Eurotiomycetes</taxon>
        <taxon>Chaetothyriomycetidae</taxon>
        <taxon>Chaetothyriales</taxon>
        <taxon>Herpotrichiellaceae</taxon>
        <taxon>Exophiala</taxon>
    </lineage>
</organism>
<feature type="compositionally biased region" description="Polar residues" evidence="1">
    <location>
        <begin position="996"/>
        <end position="1008"/>
    </location>
</feature>
<name>A0A438MRT1_EXOME</name>
<feature type="compositionally biased region" description="Polar residues" evidence="1">
    <location>
        <begin position="844"/>
        <end position="856"/>
    </location>
</feature>
<evidence type="ECO:0000313" key="5">
    <source>
        <dbReference type="Proteomes" id="UP000288859"/>
    </source>
</evidence>
<feature type="compositionally biased region" description="Polar residues" evidence="1">
    <location>
        <begin position="1170"/>
        <end position="1181"/>
    </location>
</feature>
<dbReference type="Gene3D" id="3.40.20.10">
    <property type="entry name" value="Severin"/>
    <property type="match status" value="3"/>
</dbReference>
<dbReference type="SMART" id="SM00262">
    <property type="entry name" value="GEL"/>
    <property type="match status" value="2"/>
</dbReference>
<feature type="compositionally biased region" description="Basic and acidic residues" evidence="1">
    <location>
        <begin position="407"/>
        <end position="418"/>
    </location>
</feature>
<feature type="compositionally biased region" description="Basic and acidic residues" evidence="1">
    <location>
        <begin position="800"/>
        <end position="824"/>
    </location>
</feature>
<feature type="compositionally biased region" description="Basic and acidic residues" evidence="1">
    <location>
        <begin position="532"/>
        <end position="543"/>
    </location>
</feature>
<sequence length="1651" mass="177088">MDASNDGSESVDQFLARIASLTSKQGEEEAERSRKMEEEMMQARKERQARRAERARSLSPSKTGPTPTLRSVVDTTPVQTRSIDPPVVLTPQSRPQTLGRSGSISPRAERPSLASVDFNRPLPPHPSSADHSPSVGNSTNATSLSRSGTLSWNQRPLSRAGAIGSVRSRPQSVASIPDSYVGRPPSPSKDTPEMSRQDIAASLASRDPSWFRQTSDRGLSSAAYRKNETDSSETTATSFGRGMRLPGMAKESSSIPGKGIQADGPQTKTTSSPSIPSGELSYSRHDSSADRPPATTRPLSTISLTPSKSPALDQPYLRSLDLPSPSDPDAPGITRTSSVLSTSRPSSPTKGLGGFVQSAMMKRSDSVSKRWSVQASAGLKRGDSVATSRPAHLQSLGGFTPGHARGSSRDARGFKDGESSPLSVSRPVSSHGSDPVPILKSSTPRVDDSAPVAKSNPSSEDDHPEAVTSPPQEQKAPSTQQSSEDLLSRSPSKTLDPRRWSPTKASWLESALQKPDAPRFTKKPEIPAWKLDMQRSKEQRIKSPDLIQSTEAKESDSAPAGGNLSIARSESHGKTPESAIPRADQQAVKSVPGTGNPDSNHITAPLQKDEKPAVPSKRNVTSKDMSGAEEQPKPDSSSLVQGIESASEPRPAEHSPVKAESKSTILKAKPQTPPKTDFRAALKARQPASNDNNGTEPEFKAVFGKLKRTQTQNYVAPDLLKDNITRGKAALAVTGGPQQTKRVDEFKESILQKKEAMKAAGGSTSKRPESMEASKPKLDEIPEALIRRNALQKTNSLPDTESRKLPDASKESPRTFPAKIDKPQKPSVLSQKDSLPTGSPAWKVSQTSMTSPSKTGPPSAVPKPLPKEKSLSEPIPSSYGQKTPVSNVVKKEDRDQVILPLSSVARPIQADIPPKSTASEKSNLAARLNPALAGFLSRSGSPRLPGDPPSQGNQYGSQSSSQMVSTTTDQPSAELTHMTKGRAKGPKRRTPKDSQGGRNSKPKANSLNSPPKTSEEEAPESASPAPELASKSATLPLGSSVVKPSPRKPSAGIEVSKTPSSPPSSTTMPKGLASPSSLSDNLAESARRVIAAPSSTAEGFSRSKPIVGKKSEELRKVSSSEIPESSNTTSSRPATPKKFSVLPDQKSRLDAQDKPAVVSKTPLNAASMPLTPNKSKLNTPKSKPEADTDPKSSLASSGKAHGVGVRLDSPHTKFVATSELTPPSESQLGAGRSKPIPPKQSQKPHQSTTNAPLVRTQLEAILGPLPQSTDRAEFDTHSFLSSQAPGEKVKTVNHQIWEVGAGGKKIPMPPQQEHILFEDSMYLSIHMMQTSNGTQTSEAYLWCGDEVSEAAIEDAQLFCRKAARENNAKLEIVRQGKEKSEFFQGLGGIVIIRRNKTSALYMLCGRRHLGHVAFDEVDFTPDQLTSGLPFLISAKFGKLYLWKGASSNPEDVGCARLIGMDLGLTGEIDEISEGEEPASFWESFPYTSAKRKTTAGRSESDRHRGQSTRLYRVELDRPKSSGGFWGLRAASPSKHSNKALIEEIRPFTQQDLDASCIQILDVYSELYVIVGQSARKPVEFITALQVAQEMAVLSPSVQDRPFLPSCHVISGDIPDNIKATFRKWKPTRSTSPQGNISARAEDVMQELGIVS</sequence>
<feature type="compositionally biased region" description="Basic and acidic residues" evidence="1">
    <location>
        <begin position="1109"/>
        <end position="1118"/>
    </location>
</feature>
<evidence type="ECO:0000259" key="2">
    <source>
        <dbReference type="Pfam" id="PF13254"/>
    </source>
</evidence>
<feature type="compositionally biased region" description="Polar residues" evidence="1">
    <location>
        <begin position="58"/>
        <end position="82"/>
    </location>
</feature>
<dbReference type="Pfam" id="PF25480">
    <property type="entry name" value="DUF7904"/>
    <property type="match status" value="1"/>
</dbReference>
<dbReference type="InterPro" id="IPR029006">
    <property type="entry name" value="ADF-H/Gelsolin-like_dom_sf"/>
</dbReference>
<feature type="domain" description="DUF4045" evidence="2">
    <location>
        <begin position="8"/>
        <end position="757"/>
    </location>
</feature>
<evidence type="ECO:0000313" key="4">
    <source>
        <dbReference type="EMBL" id="RVX65817.1"/>
    </source>
</evidence>
<feature type="compositionally biased region" description="Basic and acidic residues" evidence="1">
    <location>
        <begin position="25"/>
        <end position="56"/>
    </location>
</feature>
<evidence type="ECO:0000259" key="3">
    <source>
        <dbReference type="Pfam" id="PF25480"/>
    </source>
</evidence>
<dbReference type="InterPro" id="IPR007122">
    <property type="entry name" value="Villin/Gelsolin"/>
</dbReference>
<dbReference type="GO" id="GO:0015629">
    <property type="term" value="C:actin cytoskeleton"/>
    <property type="evidence" value="ECO:0007669"/>
    <property type="project" value="TreeGrafter"/>
</dbReference>
<feature type="compositionally biased region" description="Low complexity" evidence="1">
    <location>
        <begin position="950"/>
        <end position="970"/>
    </location>
</feature>
<protein>
    <submittedName>
        <fullName evidence="4">Uncharacterized protein</fullName>
    </submittedName>
</protein>
<dbReference type="PANTHER" id="PTHR11977">
    <property type="entry name" value="VILLIN"/>
    <property type="match status" value="1"/>
</dbReference>
<feature type="compositionally biased region" description="Low complexity" evidence="1">
    <location>
        <begin position="419"/>
        <end position="430"/>
    </location>
</feature>
<feature type="region of interest" description="Disordered" evidence="1">
    <location>
        <begin position="752"/>
        <end position="1251"/>
    </location>
</feature>
<dbReference type="GO" id="GO:0005546">
    <property type="term" value="F:phosphatidylinositol-4,5-bisphosphate binding"/>
    <property type="evidence" value="ECO:0007669"/>
    <property type="project" value="TreeGrafter"/>
</dbReference>
<feature type="compositionally biased region" description="Polar residues" evidence="1">
    <location>
        <begin position="1"/>
        <end position="11"/>
    </location>
</feature>
<gene>
    <name evidence="4" type="ORF">B0A52_10333</name>
</gene>
<dbReference type="GO" id="GO:0005737">
    <property type="term" value="C:cytoplasm"/>
    <property type="evidence" value="ECO:0007669"/>
    <property type="project" value="TreeGrafter"/>
</dbReference>
<feature type="compositionally biased region" description="Polar residues" evidence="1">
    <location>
        <begin position="264"/>
        <end position="275"/>
    </location>
</feature>
<dbReference type="OrthoDB" id="6375767at2759"/>
<feature type="compositionally biased region" description="Polar residues" evidence="1">
    <location>
        <begin position="469"/>
        <end position="493"/>
    </location>
</feature>
<dbReference type="SUPFAM" id="SSF55753">
    <property type="entry name" value="Actin depolymerizing proteins"/>
    <property type="match status" value="2"/>
</dbReference>
<feature type="domain" description="DUF7904" evidence="3">
    <location>
        <begin position="1295"/>
        <end position="1394"/>
    </location>
</feature>
<feature type="compositionally biased region" description="Polar residues" evidence="1">
    <location>
        <begin position="1119"/>
        <end position="1133"/>
    </location>
</feature>
<feature type="compositionally biased region" description="Basic and acidic residues" evidence="1">
    <location>
        <begin position="766"/>
        <end position="780"/>
    </location>
</feature>
<reference evidence="4 5" key="1">
    <citation type="submission" date="2017-03" db="EMBL/GenBank/DDBJ databases">
        <title>Genomes of endolithic fungi from Antarctica.</title>
        <authorList>
            <person name="Coleine C."/>
            <person name="Masonjones S."/>
            <person name="Stajich J.E."/>
        </authorList>
    </citation>
    <scope>NUCLEOTIDE SEQUENCE [LARGE SCALE GENOMIC DNA]</scope>
    <source>
        <strain evidence="4 5">CCFEE 6314</strain>
    </source>
</reference>
<feature type="compositionally biased region" description="Polar residues" evidence="1">
    <location>
        <begin position="827"/>
        <end position="837"/>
    </location>
</feature>
<dbReference type="GO" id="GO:0051015">
    <property type="term" value="F:actin filament binding"/>
    <property type="evidence" value="ECO:0007669"/>
    <property type="project" value="InterPro"/>
</dbReference>
<dbReference type="EMBL" id="NAJM01000078">
    <property type="protein sequence ID" value="RVX65817.1"/>
    <property type="molecule type" value="Genomic_DNA"/>
</dbReference>
<feature type="region of interest" description="Disordered" evidence="1">
    <location>
        <begin position="1"/>
        <end position="677"/>
    </location>
</feature>
<feature type="compositionally biased region" description="Polar residues" evidence="1">
    <location>
        <begin position="1218"/>
        <end position="1227"/>
    </location>
</feature>
<dbReference type="PANTHER" id="PTHR11977:SF133">
    <property type="entry name" value="DUF4045 DOMAIN-CONTAINING PROTEIN"/>
    <property type="match status" value="1"/>
</dbReference>
<evidence type="ECO:0000256" key="1">
    <source>
        <dbReference type="SAM" id="MobiDB-lite"/>
    </source>
</evidence>
<dbReference type="Proteomes" id="UP000288859">
    <property type="component" value="Unassembled WGS sequence"/>
</dbReference>